<accession>A0A9P5THJ1</accession>
<evidence type="ECO:0000313" key="2">
    <source>
        <dbReference type="EMBL" id="KAF8881697.1"/>
    </source>
</evidence>
<dbReference type="AlphaFoldDB" id="A0A9P5THJ1"/>
<dbReference type="OrthoDB" id="10579188at2759"/>
<reference evidence="2" key="1">
    <citation type="submission" date="2020-11" db="EMBL/GenBank/DDBJ databases">
        <authorList>
            <consortium name="DOE Joint Genome Institute"/>
            <person name="Ahrendt S."/>
            <person name="Riley R."/>
            <person name="Andreopoulos W."/>
            <person name="LaButti K."/>
            <person name="Pangilinan J."/>
            <person name="Ruiz-duenas F.J."/>
            <person name="Barrasa J.M."/>
            <person name="Sanchez-Garcia M."/>
            <person name="Camarero S."/>
            <person name="Miyauchi S."/>
            <person name="Serrano A."/>
            <person name="Linde D."/>
            <person name="Babiker R."/>
            <person name="Drula E."/>
            <person name="Ayuso-Fernandez I."/>
            <person name="Pacheco R."/>
            <person name="Padilla G."/>
            <person name="Ferreira P."/>
            <person name="Barriuso J."/>
            <person name="Kellner H."/>
            <person name="Castanera R."/>
            <person name="Alfaro M."/>
            <person name="Ramirez L."/>
            <person name="Pisabarro A.G."/>
            <person name="Kuo A."/>
            <person name="Tritt A."/>
            <person name="Lipzen A."/>
            <person name="He G."/>
            <person name="Yan M."/>
            <person name="Ng V."/>
            <person name="Cullen D."/>
            <person name="Martin F."/>
            <person name="Rosso M.-N."/>
            <person name="Henrissat B."/>
            <person name="Hibbett D."/>
            <person name="Martinez A.T."/>
            <person name="Grigoriev I.V."/>
        </authorList>
    </citation>
    <scope>NUCLEOTIDE SEQUENCE</scope>
    <source>
        <strain evidence="2">AH 44721</strain>
    </source>
</reference>
<gene>
    <name evidence="2" type="ORF">CPB84DRAFT_237097</name>
</gene>
<name>A0A9P5THJ1_GYMJU</name>
<comment type="caution">
    <text evidence="2">The sequence shown here is derived from an EMBL/GenBank/DDBJ whole genome shotgun (WGS) entry which is preliminary data.</text>
</comment>
<protein>
    <submittedName>
        <fullName evidence="2">Uncharacterized protein</fullName>
    </submittedName>
</protein>
<proteinExistence type="predicted"/>
<evidence type="ECO:0000256" key="1">
    <source>
        <dbReference type="SAM" id="MobiDB-lite"/>
    </source>
</evidence>
<organism evidence="2 3">
    <name type="scientific">Gymnopilus junonius</name>
    <name type="common">Spectacular rustgill mushroom</name>
    <name type="synonym">Gymnopilus spectabilis subsp. junonius</name>
    <dbReference type="NCBI Taxonomy" id="109634"/>
    <lineage>
        <taxon>Eukaryota</taxon>
        <taxon>Fungi</taxon>
        <taxon>Dikarya</taxon>
        <taxon>Basidiomycota</taxon>
        <taxon>Agaricomycotina</taxon>
        <taxon>Agaricomycetes</taxon>
        <taxon>Agaricomycetidae</taxon>
        <taxon>Agaricales</taxon>
        <taxon>Agaricineae</taxon>
        <taxon>Hymenogastraceae</taxon>
        <taxon>Gymnopilus</taxon>
    </lineage>
</organism>
<dbReference type="Proteomes" id="UP000724874">
    <property type="component" value="Unassembled WGS sequence"/>
</dbReference>
<evidence type="ECO:0000313" key="3">
    <source>
        <dbReference type="Proteomes" id="UP000724874"/>
    </source>
</evidence>
<feature type="compositionally biased region" description="Polar residues" evidence="1">
    <location>
        <begin position="53"/>
        <end position="65"/>
    </location>
</feature>
<dbReference type="EMBL" id="JADNYJ010000129">
    <property type="protein sequence ID" value="KAF8881697.1"/>
    <property type="molecule type" value="Genomic_DNA"/>
</dbReference>
<keyword evidence="3" id="KW-1185">Reference proteome</keyword>
<sequence length="128" mass="13929">MALNSVLQKEKLFEFYSYVRMVRNVAIDATSAPTRFNGRLEIIKPSSEACENAPTSQAEDSSNVPPSVPMRGSWYGPIATEFTEDSSGIVSLDKTPAFSSLQYADSSYISDDGTLSLRLVGQLEKPPG</sequence>
<feature type="region of interest" description="Disordered" evidence="1">
    <location>
        <begin position="47"/>
        <end position="70"/>
    </location>
</feature>